<name>F2DTL5_HORVV</name>
<dbReference type="AlphaFoldDB" id="F2DTL5"/>
<protein>
    <submittedName>
        <fullName evidence="2">Predicted protein</fullName>
    </submittedName>
</protein>
<evidence type="ECO:0000256" key="1">
    <source>
        <dbReference type="SAM" id="MobiDB-lite"/>
    </source>
</evidence>
<organism evidence="2">
    <name type="scientific">Hordeum vulgare subsp. vulgare</name>
    <name type="common">Domesticated barley</name>
    <dbReference type="NCBI Taxonomy" id="112509"/>
    <lineage>
        <taxon>Eukaryota</taxon>
        <taxon>Viridiplantae</taxon>
        <taxon>Streptophyta</taxon>
        <taxon>Embryophyta</taxon>
        <taxon>Tracheophyta</taxon>
        <taxon>Spermatophyta</taxon>
        <taxon>Magnoliopsida</taxon>
        <taxon>Liliopsida</taxon>
        <taxon>Poales</taxon>
        <taxon>Poaceae</taxon>
        <taxon>BOP clade</taxon>
        <taxon>Pooideae</taxon>
        <taxon>Triticodae</taxon>
        <taxon>Triticeae</taxon>
        <taxon>Hordeinae</taxon>
        <taxon>Hordeum</taxon>
    </lineage>
</organism>
<reference evidence="2" key="1">
    <citation type="journal article" date="2011" name="Plant Physiol.">
        <title>Comprehensive sequence analysis of 24,783 barley full-length cDNAs derived from 12 clone libraries.</title>
        <authorList>
            <person name="Matsumoto T."/>
            <person name="Tanaka T."/>
            <person name="Sakai H."/>
            <person name="Amano N."/>
            <person name="Kanamori H."/>
            <person name="Kurita K."/>
            <person name="Kikuta A."/>
            <person name="Kamiya K."/>
            <person name="Yamamoto M."/>
            <person name="Ikawa H."/>
            <person name="Fujii N."/>
            <person name="Hori K."/>
            <person name="Itoh T."/>
            <person name="Sato K."/>
        </authorList>
    </citation>
    <scope>NUCLEOTIDE SEQUENCE</scope>
    <source>
        <tissue evidence="2">Shoot and root</tissue>
    </source>
</reference>
<dbReference type="EMBL" id="AK367233">
    <property type="protein sequence ID" value="BAJ98436.1"/>
    <property type="molecule type" value="mRNA"/>
</dbReference>
<sequence length="168" mass="18914">MEFGKLDIVKIADFFSKIDMTKICRLKMMIRKITHIRTADRKTGRPQELAFYMQANQLAPEADIPIQTPADPDPTPHNNINISTNDPPIKICEEDDPPLGKEGTQPAASQANLQAAKGRTVAAINKELQILGICKDRNPDEPLTYREIMNGYDGFFIGRLLRLKHTNK</sequence>
<proteinExistence type="evidence at transcript level"/>
<evidence type="ECO:0000313" key="2">
    <source>
        <dbReference type="EMBL" id="BAJ98436.1"/>
    </source>
</evidence>
<feature type="compositionally biased region" description="Polar residues" evidence="1">
    <location>
        <begin position="76"/>
        <end position="86"/>
    </location>
</feature>
<accession>F2DTL5</accession>
<feature type="region of interest" description="Disordered" evidence="1">
    <location>
        <begin position="68"/>
        <end position="87"/>
    </location>
</feature>